<dbReference type="Gene3D" id="2.160.20.80">
    <property type="entry name" value="E3 ubiquitin-protein ligase SopA"/>
    <property type="match status" value="1"/>
</dbReference>
<dbReference type="SUPFAM" id="SSF141571">
    <property type="entry name" value="Pentapeptide repeat-like"/>
    <property type="match status" value="1"/>
</dbReference>
<organism evidence="1 2">
    <name type="scientific">Aquimarina algiphila</name>
    <dbReference type="NCBI Taxonomy" id="2047982"/>
    <lineage>
        <taxon>Bacteria</taxon>
        <taxon>Pseudomonadati</taxon>
        <taxon>Bacteroidota</taxon>
        <taxon>Flavobacteriia</taxon>
        <taxon>Flavobacteriales</taxon>
        <taxon>Flavobacteriaceae</taxon>
        <taxon>Aquimarina</taxon>
    </lineage>
</organism>
<dbReference type="EMBL" id="VLNR01000095">
    <property type="protein sequence ID" value="TSE03889.1"/>
    <property type="molecule type" value="Genomic_DNA"/>
</dbReference>
<dbReference type="InterPro" id="IPR052949">
    <property type="entry name" value="PA_immunity-related"/>
</dbReference>
<dbReference type="OrthoDB" id="67652at2"/>
<comment type="caution">
    <text evidence="1">The sequence shown here is derived from an EMBL/GenBank/DDBJ whole genome shotgun (WGS) entry which is preliminary data.</text>
</comment>
<accession>A0A554VBG1</accession>
<dbReference type="PANTHER" id="PTHR42999:SF1">
    <property type="entry name" value="PENTAPEPTIDE REPEAT-CONTAINING PROTEIN"/>
    <property type="match status" value="1"/>
</dbReference>
<dbReference type="PANTHER" id="PTHR42999">
    <property type="entry name" value="ANTIBIOTIC RESISTANCE PROTEIN MCBG"/>
    <property type="match status" value="1"/>
</dbReference>
<dbReference type="Pfam" id="PF13599">
    <property type="entry name" value="Pentapeptide_4"/>
    <property type="match status" value="1"/>
</dbReference>
<proteinExistence type="predicted"/>
<reference evidence="1 2" key="1">
    <citation type="submission" date="2019-07" db="EMBL/GenBank/DDBJ databases">
        <title>The draft genome sequence of Aquimarina algiphila M91.</title>
        <authorList>
            <person name="Meng X."/>
        </authorList>
    </citation>
    <scope>NUCLEOTIDE SEQUENCE [LARGE SCALE GENOMIC DNA]</scope>
    <source>
        <strain evidence="1 2">M91</strain>
    </source>
</reference>
<name>A0A554VBG1_9FLAO</name>
<dbReference type="Pfam" id="PF00805">
    <property type="entry name" value="Pentapeptide"/>
    <property type="match status" value="1"/>
</dbReference>
<sequence length="189" mass="21808">MSNSILDQTFNNKNFSGQKLPAREYDNCIFFNCNFSDTDLSVITFLECKFDRCNFNNVMMKETSFQEVVFTECKMLGIDFSTCNDFLFTIELDHCNLEYASFYGFKLKNTIFRSCNLKRADFTETNLTGSVFANCDLAEALFERTIASKTDFRSAKNYNINPESNMLKNAKFSVLGLQGLLMKYDLDIE</sequence>
<dbReference type="InterPro" id="IPR001646">
    <property type="entry name" value="5peptide_repeat"/>
</dbReference>
<keyword evidence="2" id="KW-1185">Reference proteome</keyword>
<dbReference type="AlphaFoldDB" id="A0A554VBG1"/>
<evidence type="ECO:0000313" key="1">
    <source>
        <dbReference type="EMBL" id="TSE03889.1"/>
    </source>
</evidence>
<dbReference type="RefSeq" id="WP_143918816.1">
    <property type="nucleotide sequence ID" value="NZ_CANMIK010000092.1"/>
</dbReference>
<evidence type="ECO:0000313" key="2">
    <source>
        <dbReference type="Proteomes" id="UP000318833"/>
    </source>
</evidence>
<dbReference type="Proteomes" id="UP000318833">
    <property type="component" value="Unassembled WGS sequence"/>
</dbReference>
<gene>
    <name evidence="1" type="ORF">FOF46_28210</name>
</gene>
<protein>
    <submittedName>
        <fullName evidence="1">Pentapeptide repeat-containing protein</fullName>
    </submittedName>
</protein>